<dbReference type="PRINTS" id="PR01415">
    <property type="entry name" value="ANKYRIN"/>
</dbReference>
<proteinExistence type="predicted"/>
<reference evidence="7 8" key="1">
    <citation type="submission" date="2020-07" db="EMBL/GenBank/DDBJ databases">
        <title>Metarhizium humberi genome.</title>
        <authorList>
            <person name="Lysoe E."/>
        </authorList>
    </citation>
    <scope>NUCLEOTIDE SEQUENCE [LARGE SCALE GENOMIC DNA]</scope>
    <source>
        <strain evidence="7 8">ESALQ1638</strain>
    </source>
</reference>
<keyword evidence="8" id="KW-1185">Reference proteome</keyword>
<feature type="repeat" description="ANK" evidence="4">
    <location>
        <begin position="676"/>
        <end position="699"/>
    </location>
</feature>
<gene>
    <name evidence="7" type="ORF">MHUMG1_01304</name>
</gene>
<comment type="caution">
    <text evidence="7">The sequence shown here is derived from an EMBL/GenBank/DDBJ whole genome shotgun (WGS) entry which is preliminary data.</text>
</comment>
<dbReference type="Gene3D" id="3.40.50.720">
    <property type="entry name" value="NAD(P)-binding Rossmann-like Domain"/>
    <property type="match status" value="1"/>
</dbReference>
<evidence type="ECO:0000256" key="2">
    <source>
        <dbReference type="ARBA" id="ARBA00023002"/>
    </source>
</evidence>
<keyword evidence="1" id="KW-0677">Repeat</keyword>
<protein>
    <recommendedName>
        <fullName evidence="6">Ketoreductase domain-containing protein</fullName>
    </recommendedName>
</protein>
<dbReference type="Pfam" id="PF00106">
    <property type="entry name" value="adh_short"/>
    <property type="match status" value="1"/>
</dbReference>
<feature type="domain" description="Ketoreductase" evidence="6">
    <location>
        <begin position="28"/>
        <end position="221"/>
    </location>
</feature>
<dbReference type="SMART" id="SM00248">
    <property type="entry name" value="ANK"/>
    <property type="match status" value="10"/>
</dbReference>
<sequence length="1048" mass="114159">MNQLPHAVAKRGTNLQAASTIMTPNANTVYVITGGNRGIGLGLVKALLARPSTSVIATVRNDEAARYLGEEIAAAAGVGDGSGLDIITLDLSRAPSPEQVGKAVADLGHDRVDVLINNAGMSSPMVPAVQTAADDLRAAFEVNSIAPLMVFQGLWPLLQRSASPKVVMMTSSVGCITLQELSGGSYGPSKAALNWITRALHLQNEESGLVAVALHPGWVQTGMGEQAARDWGYAHQPPETVQASITGILEVVDGATRDTANRDDIWSPRLCNLTTSATLHQLAKHHTSWRRSRPRQFKPDIHSPFRSHCESAMACLEALPAEVLCEIAEWLVCDAKPPSSPFGHPMSSYARDHSVLARSCRRLYSILNPPLYKRNIQRDAVLNSCLLWAAARGVLGTIKTAHELGADLDLVGPQSRDVLAKGWNGIPGPPSGPVTPLHLAASSDHLDIVEYLLEHGAAVHLPAGNCCDCLEYQHREPYALHMALIHSSEAKEVAAMLIRHGAYLVSEHVPAADILSRRGHHDLFQLLLEQRCPQSTMATLKYSLRSRNLPLFQDLLRRPDLDLSTPPSSSSSDYPSLLGLAVYMGLTDAVRALLSRPDVDPKVLHKSEWSPLESAAREGHVGALHALLTMRPDIDVNAIDDRGRSPFHWAAIFGHVEVLKALTQYPDVKVDSRDNDGQTPLQLAARGSNYGAVRFLIKHPGVQPLVVDAAGLNVLHCLAIGNLMMRQVEQFKEADEDDDDYDWTNDVGHEDDYESENDDESSSETSSEGGDQMNKKASPDADMVKEAEQTIRELMSIGIPIDQESPTSETAFRIAIRHLNYAMAIALLACGCDHTIGFEEPSGWTLLHECLKLPCRKLPAKQSLQTDLVRQLVGRGVNIEAAHRYDRDFILRDLDERHMFANVGATPLWCAAGLARNTGSMEVLLEAGADPNADIQCLGGYSEPMIMALYGQYRYHLREPELVGVFGVLVKHGAKLDEAGGEGKTALEMALDEPLIVKEMLDHATSETLCREHVQSVIDEISSRKKSRKGVELLGDLKGFRDRVFGGE</sequence>
<dbReference type="CDD" id="cd05325">
    <property type="entry name" value="carb_red_sniffer_like_SDR_c"/>
    <property type="match status" value="1"/>
</dbReference>
<name>A0A9P8MH41_9HYPO</name>
<evidence type="ECO:0000313" key="7">
    <source>
        <dbReference type="EMBL" id="KAH0600308.1"/>
    </source>
</evidence>
<dbReference type="InterPro" id="IPR057326">
    <property type="entry name" value="KR_dom"/>
</dbReference>
<dbReference type="SMART" id="SM00822">
    <property type="entry name" value="PKS_KR"/>
    <property type="match status" value="1"/>
</dbReference>
<evidence type="ECO:0000256" key="1">
    <source>
        <dbReference type="ARBA" id="ARBA00022737"/>
    </source>
</evidence>
<dbReference type="Proteomes" id="UP000764110">
    <property type="component" value="Unassembled WGS sequence"/>
</dbReference>
<dbReference type="GO" id="GO:0016491">
    <property type="term" value="F:oxidoreductase activity"/>
    <property type="evidence" value="ECO:0007669"/>
    <property type="project" value="UniProtKB-KW"/>
</dbReference>
<dbReference type="InterPro" id="IPR036291">
    <property type="entry name" value="NAD(P)-bd_dom_sf"/>
</dbReference>
<feature type="compositionally biased region" description="Basic and acidic residues" evidence="5">
    <location>
        <begin position="773"/>
        <end position="784"/>
    </location>
</feature>
<evidence type="ECO:0000313" key="8">
    <source>
        <dbReference type="Proteomes" id="UP000764110"/>
    </source>
</evidence>
<feature type="repeat" description="ANK" evidence="4">
    <location>
        <begin position="432"/>
        <end position="464"/>
    </location>
</feature>
<dbReference type="PROSITE" id="PS50297">
    <property type="entry name" value="ANK_REP_REGION"/>
    <property type="match status" value="3"/>
</dbReference>
<dbReference type="AlphaFoldDB" id="A0A9P8MH41"/>
<dbReference type="PANTHER" id="PTHR24198:SF165">
    <property type="entry name" value="ANKYRIN REPEAT-CONTAINING PROTEIN-RELATED"/>
    <property type="match status" value="1"/>
</dbReference>
<evidence type="ECO:0000256" key="3">
    <source>
        <dbReference type="ARBA" id="ARBA00023043"/>
    </source>
</evidence>
<dbReference type="SUPFAM" id="SSF51735">
    <property type="entry name" value="NAD(P)-binding Rossmann-fold domains"/>
    <property type="match status" value="1"/>
</dbReference>
<accession>A0A9P8MH41</accession>
<dbReference type="InterPro" id="IPR036770">
    <property type="entry name" value="Ankyrin_rpt-contain_sf"/>
</dbReference>
<dbReference type="PRINTS" id="PR00081">
    <property type="entry name" value="GDHRDH"/>
</dbReference>
<dbReference type="EMBL" id="JACEFI010000002">
    <property type="protein sequence ID" value="KAH0600308.1"/>
    <property type="molecule type" value="Genomic_DNA"/>
</dbReference>
<evidence type="ECO:0000256" key="4">
    <source>
        <dbReference type="PROSITE-ProRule" id="PRU00023"/>
    </source>
</evidence>
<feature type="compositionally biased region" description="Acidic residues" evidence="5">
    <location>
        <begin position="734"/>
        <end position="762"/>
    </location>
</feature>
<evidence type="ECO:0000259" key="6">
    <source>
        <dbReference type="SMART" id="SM00822"/>
    </source>
</evidence>
<dbReference type="Pfam" id="PF12796">
    <property type="entry name" value="Ank_2"/>
    <property type="match status" value="1"/>
</dbReference>
<evidence type="ECO:0000256" key="5">
    <source>
        <dbReference type="SAM" id="MobiDB-lite"/>
    </source>
</evidence>
<keyword evidence="3 4" id="KW-0040">ANK repeat</keyword>
<keyword evidence="2" id="KW-0560">Oxidoreductase</keyword>
<organism evidence="7 8">
    <name type="scientific">Metarhizium humberi</name>
    <dbReference type="NCBI Taxonomy" id="2596975"/>
    <lineage>
        <taxon>Eukaryota</taxon>
        <taxon>Fungi</taxon>
        <taxon>Dikarya</taxon>
        <taxon>Ascomycota</taxon>
        <taxon>Pezizomycotina</taxon>
        <taxon>Sordariomycetes</taxon>
        <taxon>Hypocreomycetidae</taxon>
        <taxon>Hypocreales</taxon>
        <taxon>Clavicipitaceae</taxon>
        <taxon>Metarhizium</taxon>
    </lineage>
</organism>
<dbReference type="InterPro" id="IPR002347">
    <property type="entry name" value="SDR_fam"/>
</dbReference>
<feature type="region of interest" description="Disordered" evidence="5">
    <location>
        <begin position="734"/>
        <end position="784"/>
    </location>
</feature>
<dbReference type="PANTHER" id="PTHR24198">
    <property type="entry name" value="ANKYRIN REPEAT AND PROTEIN KINASE DOMAIN-CONTAINING PROTEIN"/>
    <property type="match status" value="1"/>
</dbReference>
<dbReference type="PROSITE" id="PS50088">
    <property type="entry name" value="ANK_REPEAT"/>
    <property type="match status" value="3"/>
</dbReference>
<feature type="repeat" description="ANK" evidence="4">
    <location>
        <begin position="642"/>
        <end position="664"/>
    </location>
</feature>
<dbReference type="InterPro" id="IPR002110">
    <property type="entry name" value="Ankyrin_rpt"/>
</dbReference>
<dbReference type="Gene3D" id="1.25.40.20">
    <property type="entry name" value="Ankyrin repeat-containing domain"/>
    <property type="match status" value="3"/>
</dbReference>
<dbReference type="Pfam" id="PF00023">
    <property type="entry name" value="Ank"/>
    <property type="match status" value="2"/>
</dbReference>
<dbReference type="SUPFAM" id="SSF48403">
    <property type="entry name" value="Ankyrin repeat"/>
    <property type="match status" value="3"/>
</dbReference>